<dbReference type="Gene3D" id="3.30.1370.60">
    <property type="entry name" value="Hypothetical oxidoreductase yiak, domain 2"/>
    <property type="match status" value="1"/>
</dbReference>
<dbReference type="PANTHER" id="PTHR11091:SF0">
    <property type="entry name" value="MALATE DEHYDROGENASE"/>
    <property type="match status" value="1"/>
</dbReference>
<comment type="similarity">
    <text evidence="1">Belongs to the LDH2/MDH2 oxidoreductase family.</text>
</comment>
<dbReference type="EC" id="1.1.1.310" evidence="3"/>
<name>A0A7G9Y4J7_9EURY</name>
<dbReference type="AlphaFoldDB" id="A0A7G9Y4J7"/>
<reference evidence="3" key="1">
    <citation type="submission" date="2020-06" db="EMBL/GenBank/DDBJ databases">
        <title>Unique genomic features of the anaerobic methanotrophic archaea.</title>
        <authorList>
            <person name="Chadwick G.L."/>
            <person name="Skennerton C.T."/>
            <person name="Laso-Perez R."/>
            <person name="Leu A.O."/>
            <person name="Speth D.R."/>
            <person name="Yu H."/>
            <person name="Morgan-Lang C."/>
            <person name="Hatzenpichler R."/>
            <person name="Goudeau D."/>
            <person name="Malmstrom R."/>
            <person name="Brazelton W.J."/>
            <person name="Woyke T."/>
            <person name="Hallam S.J."/>
            <person name="Tyson G.W."/>
            <person name="Wegener G."/>
            <person name="Boetius A."/>
            <person name="Orphan V."/>
        </authorList>
    </citation>
    <scope>NUCLEOTIDE SEQUENCE</scope>
</reference>
<evidence type="ECO:0000256" key="2">
    <source>
        <dbReference type="ARBA" id="ARBA00023002"/>
    </source>
</evidence>
<sequence length="333" mass="36512">MRRYKPEDLRHDMEVVLTKLDTPEDDAKVVSDALLRAEMRGFGSHGILRFPKLISSIERGFQKTKTTITTERETTNSALINGNSGLGIVVAKKAMELAIEKASSNGIAAIGVHNTNHFGMAGYYAEMAARRDMIGIVMCNTEPAMAPFGGKTPILGTNPVSVAIPTKKHPVVLDTATTNIAKGKILKAKKEKKLLPEDCALDREGNPTINPEKVFSLLPLGGKNFGYKGYGLSFVIDILCGPLVNAESGKDVKGTVTLEKCTKGDLFIVINPSSFTDIDLFKSKVDRLIQDVKNDGVMFPGEIEEIKEEQNKKGIEIQDEIYNEFKEVVENHM</sequence>
<evidence type="ECO:0000313" key="3">
    <source>
        <dbReference type="EMBL" id="QNO42931.1"/>
    </source>
</evidence>
<dbReference type="EMBL" id="MT630781">
    <property type="protein sequence ID" value="QNO42931.1"/>
    <property type="molecule type" value="Genomic_DNA"/>
</dbReference>
<dbReference type="Pfam" id="PF02615">
    <property type="entry name" value="Ldh_2"/>
    <property type="match status" value="1"/>
</dbReference>
<dbReference type="PANTHER" id="PTHR11091">
    <property type="entry name" value="OXIDOREDUCTASE-RELATED"/>
    <property type="match status" value="1"/>
</dbReference>
<proteinExistence type="inferred from homology"/>
<keyword evidence="2 3" id="KW-0560">Oxidoreductase</keyword>
<dbReference type="InterPro" id="IPR043144">
    <property type="entry name" value="Mal/L-sulf/L-lact_DH-like_ah"/>
</dbReference>
<protein>
    <submittedName>
        <fullName evidence="3">Malate/(S)-sulfolactate dehydrogenase</fullName>
        <ecNumber evidence="3">1.1.1.310</ecNumber>
    </submittedName>
</protein>
<evidence type="ECO:0000256" key="1">
    <source>
        <dbReference type="ARBA" id="ARBA00006056"/>
    </source>
</evidence>
<dbReference type="Gene3D" id="1.10.1530.10">
    <property type="match status" value="1"/>
</dbReference>
<dbReference type="InterPro" id="IPR003767">
    <property type="entry name" value="Malate/L-lactate_DH-like"/>
</dbReference>
<gene>
    <name evidence="3" type="primary">mdh</name>
    <name evidence="3" type="ORF">FPLJOMBM_00022</name>
</gene>
<dbReference type="SUPFAM" id="SSF89733">
    <property type="entry name" value="L-sulfolactate dehydrogenase-like"/>
    <property type="match status" value="1"/>
</dbReference>
<dbReference type="InterPro" id="IPR036111">
    <property type="entry name" value="Mal/L-sulfo/L-lacto_DH-like_sf"/>
</dbReference>
<dbReference type="GO" id="GO:0102155">
    <property type="term" value="F:S-sulfolactate dehydrogenase activity"/>
    <property type="evidence" value="ECO:0007669"/>
    <property type="project" value="UniProtKB-EC"/>
</dbReference>
<organism evidence="3">
    <name type="scientific">Candidatus Methanogaster sp. ANME-2c ERB4</name>
    <dbReference type="NCBI Taxonomy" id="2759911"/>
    <lineage>
        <taxon>Archaea</taxon>
        <taxon>Methanobacteriati</taxon>
        <taxon>Methanobacteriota</taxon>
        <taxon>Stenosarchaea group</taxon>
        <taxon>Methanomicrobia</taxon>
        <taxon>Methanosarcinales</taxon>
        <taxon>ANME-2 cluster</taxon>
        <taxon>Candidatus Methanogasteraceae</taxon>
        <taxon>Candidatus Methanogaster</taxon>
    </lineage>
</organism>
<accession>A0A7G9Y4J7</accession>
<dbReference type="InterPro" id="IPR043143">
    <property type="entry name" value="Mal/L-sulf/L-lact_DH-like_NADP"/>
</dbReference>